<dbReference type="InterPro" id="IPR010754">
    <property type="entry name" value="OPA3-like"/>
</dbReference>
<dbReference type="GO" id="GO:0005739">
    <property type="term" value="C:mitochondrion"/>
    <property type="evidence" value="ECO:0007669"/>
    <property type="project" value="TreeGrafter"/>
</dbReference>
<comment type="similarity">
    <text evidence="3">Belongs to the DSS1/SEM1 family.</text>
</comment>
<dbReference type="Pfam" id="PF05160">
    <property type="entry name" value="DSS1_SEM1"/>
    <property type="match status" value="1"/>
</dbReference>
<dbReference type="GO" id="GO:0008541">
    <property type="term" value="C:proteasome regulatory particle, lid subcomplex"/>
    <property type="evidence" value="ECO:0007669"/>
    <property type="project" value="InterPro"/>
</dbReference>
<evidence type="ECO:0000256" key="1">
    <source>
        <dbReference type="ARBA" id="ARBA00007584"/>
    </source>
</evidence>
<evidence type="ECO:0000313" key="5">
    <source>
        <dbReference type="EMBL" id="CCI45170.1"/>
    </source>
</evidence>
<accession>A0A024GF51</accession>
<dbReference type="InterPro" id="IPR007834">
    <property type="entry name" value="DSS1_SEM1"/>
</dbReference>
<feature type="coiled-coil region" evidence="4">
    <location>
        <begin position="222"/>
        <end position="251"/>
    </location>
</feature>
<dbReference type="GO" id="GO:0043248">
    <property type="term" value="P:proteasome assembly"/>
    <property type="evidence" value="ECO:0007669"/>
    <property type="project" value="InterPro"/>
</dbReference>
<evidence type="ECO:0000313" key="6">
    <source>
        <dbReference type="Proteomes" id="UP000053237"/>
    </source>
</evidence>
<dbReference type="PANTHER" id="PTHR12499:SF0">
    <property type="entry name" value="OPTIC ATROPHY 3 PROTEIN"/>
    <property type="match status" value="1"/>
</dbReference>
<evidence type="ECO:0000256" key="2">
    <source>
        <dbReference type="ARBA" id="ARBA00023054"/>
    </source>
</evidence>
<gene>
    <name evidence="5" type="ORF">BN9_060430</name>
</gene>
<evidence type="ECO:0000256" key="4">
    <source>
        <dbReference type="SAM" id="Coils"/>
    </source>
</evidence>
<dbReference type="EMBL" id="CAIX01000091">
    <property type="protein sequence ID" value="CCI45170.1"/>
    <property type="molecule type" value="Genomic_DNA"/>
</dbReference>
<dbReference type="InParanoid" id="A0A024GF51"/>
<dbReference type="AlphaFoldDB" id="A0A024GF51"/>
<sequence length="285" mass="32953">MSGKPLTFDEKTKKPSLVLVTEEDDEFEEFENEDWDHSAEEGEADVKQQWQDDWDVDEADDDFCHLCRKHSICCVLFTTIRPLIRAEMCKASSRSPLDLEARICVLHYLKLFAHRTLLFKMLPMIKVGGLIIRTLTKPLAKAVKTRSKMHPYLNQFCHAIGQQQHRYLIHLHMSFRGVPKFVVKDLPPDQAVEQGADLIGEIIIFSVAVAVASFEYHRSSLKAKTKEEIEQQQKQQAQEDMENRFQRLEAQFVWLEMQVAKIGQLLEKELNERIDAEASTDAIKP</sequence>
<dbReference type="GO" id="GO:0006406">
    <property type="term" value="P:mRNA export from nucleus"/>
    <property type="evidence" value="ECO:0007669"/>
    <property type="project" value="InterPro"/>
</dbReference>
<organism evidence="5 6">
    <name type="scientific">Albugo candida</name>
    <dbReference type="NCBI Taxonomy" id="65357"/>
    <lineage>
        <taxon>Eukaryota</taxon>
        <taxon>Sar</taxon>
        <taxon>Stramenopiles</taxon>
        <taxon>Oomycota</taxon>
        <taxon>Peronosporomycetes</taxon>
        <taxon>Albuginales</taxon>
        <taxon>Albuginaceae</taxon>
        <taxon>Albugo</taxon>
    </lineage>
</organism>
<dbReference type="SMART" id="SM01385">
    <property type="entry name" value="DSS1_SEM1"/>
    <property type="match status" value="1"/>
</dbReference>
<dbReference type="Proteomes" id="UP000053237">
    <property type="component" value="Unassembled WGS sequence"/>
</dbReference>
<reference evidence="5 6" key="1">
    <citation type="submission" date="2012-05" db="EMBL/GenBank/DDBJ databases">
        <title>Recombination and specialization in a pathogen metapopulation.</title>
        <authorList>
            <person name="Gardiner A."/>
            <person name="Kemen E."/>
            <person name="Schultz-Larsen T."/>
            <person name="MacLean D."/>
            <person name="Van Oosterhout C."/>
            <person name="Jones J.D.G."/>
        </authorList>
    </citation>
    <scope>NUCLEOTIDE SEQUENCE [LARGE SCALE GENOMIC DNA]</scope>
    <source>
        <strain evidence="5 6">Ac Nc2</strain>
    </source>
</reference>
<keyword evidence="6" id="KW-1185">Reference proteome</keyword>
<comment type="similarity">
    <text evidence="1">Belongs to the OPA3 family.</text>
</comment>
<keyword evidence="2 4" id="KW-0175">Coiled coil</keyword>
<name>A0A024GF51_9STRA</name>
<dbReference type="OrthoDB" id="2129069at2759"/>
<proteinExistence type="inferred from homology"/>
<protein>
    <recommendedName>
        <fullName evidence="7">OPA3-like protein</fullName>
    </recommendedName>
</protein>
<comment type="caution">
    <text evidence="5">The sequence shown here is derived from an EMBL/GenBank/DDBJ whole genome shotgun (WGS) entry which is preliminary data.</text>
</comment>
<evidence type="ECO:0000256" key="3">
    <source>
        <dbReference type="ARBA" id="ARBA00034491"/>
    </source>
</evidence>
<evidence type="ECO:0008006" key="7">
    <source>
        <dbReference type="Google" id="ProtNLM"/>
    </source>
</evidence>
<dbReference type="PANTHER" id="PTHR12499">
    <property type="entry name" value="OPTIC ATROPHY 3 PROTEIN OPA3"/>
    <property type="match status" value="1"/>
</dbReference>
<dbReference type="GO" id="GO:0019216">
    <property type="term" value="P:regulation of lipid metabolic process"/>
    <property type="evidence" value="ECO:0007669"/>
    <property type="project" value="TreeGrafter"/>
</dbReference>
<dbReference type="Pfam" id="PF07047">
    <property type="entry name" value="OPA3"/>
    <property type="match status" value="1"/>
</dbReference>